<gene>
    <name evidence="2" type="ORF">BT96DRAFT_943215</name>
</gene>
<protein>
    <submittedName>
        <fullName evidence="2">Uncharacterized protein</fullName>
    </submittedName>
</protein>
<organism evidence="2 3">
    <name type="scientific">Gymnopus androsaceus JB14</name>
    <dbReference type="NCBI Taxonomy" id="1447944"/>
    <lineage>
        <taxon>Eukaryota</taxon>
        <taxon>Fungi</taxon>
        <taxon>Dikarya</taxon>
        <taxon>Basidiomycota</taxon>
        <taxon>Agaricomycotina</taxon>
        <taxon>Agaricomycetes</taxon>
        <taxon>Agaricomycetidae</taxon>
        <taxon>Agaricales</taxon>
        <taxon>Marasmiineae</taxon>
        <taxon>Omphalotaceae</taxon>
        <taxon>Gymnopus</taxon>
    </lineage>
</organism>
<dbReference type="EMBL" id="ML769551">
    <property type="protein sequence ID" value="KAE9394384.1"/>
    <property type="molecule type" value="Genomic_DNA"/>
</dbReference>
<accession>A0A6A4HAP7</accession>
<dbReference type="OrthoDB" id="2965364at2759"/>
<name>A0A6A4HAP7_9AGAR</name>
<reference evidence="2" key="1">
    <citation type="journal article" date="2019" name="Environ. Microbiol.">
        <title>Fungal ecological strategies reflected in gene transcription - a case study of two litter decomposers.</title>
        <authorList>
            <person name="Barbi F."/>
            <person name="Kohler A."/>
            <person name="Barry K."/>
            <person name="Baskaran P."/>
            <person name="Daum C."/>
            <person name="Fauchery L."/>
            <person name="Ihrmark K."/>
            <person name="Kuo A."/>
            <person name="LaButti K."/>
            <person name="Lipzen A."/>
            <person name="Morin E."/>
            <person name="Grigoriev I.V."/>
            <person name="Henrissat B."/>
            <person name="Lindahl B."/>
            <person name="Martin F."/>
        </authorList>
    </citation>
    <scope>NUCLEOTIDE SEQUENCE</scope>
    <source>
        <strain evidence="2">JB14</strain>
    </source>
</reference>
<dbReference type="AlphaFoldDB" id="A0A6A4HAP7"/>
<keyword evidence="3" id="KW-1185">Reference proteome</keyword>
<feature type="region of interest" description="Disordered" evidence="1">
    <location>
        <begin position="78"/>
        <end position="108"/>
    </location>
</feature>
<evidence type="ECO:0000313" key="2">
    <source>
        <dbReference type="EMBL" id="KAE9394384.1"/>
    </source>
</evidence>
<evidence type="ECO:0000313" key="3">
    <source>
        <dbReference type="Proteomes" id="UP000799118"/>
    </source>
</evidence>
<dbReference type="Proteomes" id="UP000799118">
    <property type="component" value="Unassembled WGS sequence"/>
</dbReference>
<sequence length="169" mass="18878">MFLDCACLSVKGFGNSATEWTCKIVADNLRTSSFKISWSMHGKTGGLIETVDGYEDMIEQLKGTKGDVKLLLEELVPPPVPGAQPLDKNADDEGQKKKKSKVHNPSDEEKQIHNFIEKLTTQYVCHDAKCCSPRCLINPTGKHILLTPQHMRVWAAVLVNIYCFYLPSN</sequence>
<proteinExistence type="predicted"/>
<evidence type="ECO:0000256" key="1">
    <source>
        <dbReference type="SAM" id="MobiDB-lite"/>
    </source>
</evidence>